<name>A0A8H3QM77_9GLOM</name>
<dbReference type="SUPFAM" id="SSF56112">
    <property type="entry name" value="Protein kinase-like (PK-like)"/>
    <property type="match status" value="3"/>
</dbReference>
<dbReference type="GO" id="GO:0005524">
    <property type="term" value="F:ATP binding"/>
    <property type="evidence" value="ECO:0007669"/>
    <property type="project" value="InterPro"/>
</dbReference>
<dbReference type="Gene3D" id="1.10.510.10">
    <property type="entry name" value="Transferase(Phosphotransferase) domain 1"/>
    <property type="match status" value="2"/>
</dbReference>
<dbReference type="InterPro" id="IPR001245">
    <property type="entry name" value="Ser-Thr/Tyr_kinase_cat_dom"/>
</dbReference>
<dbReference type="PROSITE" id="PS50011">
    <property type="entry name" value="PROTEIN_KINASE_DOM"/>
    <property type="match status" value="1"/>
</dbReference>
<proteinExistence type="predicted"/>
<dbReference type="OrthoDB" id="2289236at2759"/>
<dbReference type="PANTHER" id="PTHR44329">
    <property type="entry name" value="SERINE/THREONINE-PROTEIN KINASE TNNI3K-RELATED"/>
    <property type="match status" value="1"/>
</dbReference>
<dbReference type="InterPro" id="IPR011009">
    <property type="entry name" value="Kinase-like_dom_sf"/>
</dbReference>
<protein>
    <submittedName>
        <fullName evidence="2">Kinase-like domain-containing protein</fullName>
    </submittedName>
</protein>
<feature type="domain" description="Protein kinase" evidence="1">
    <location>
        <begin position="1202"/>
        <end position="1462"/>
    </location>
</feature>
<comment type="caution">
    <text evidence="2">The sequence shown here is derived from an EMBL/GenBank/DDBJ whole genome shotgun (WGS) entry which is preliminary data.</text>
</comment>
<dbReference type="Gene3D" id="3.30.200.20">
    <property type="entry name" value="Phosphorylase Kinase, domain 1"/>
    <property type="match status" value="1"/>
</dbReference>
<evidence type="ECO:0000313" key="2">
    <source>
        <dbReference type="EMBL" id="GES81709.1"/>
    </source>
</evidence>
<dbReference type="PANTHER" id="PTHR44329:SF6">
    <property type="entry name" value="RECEPTOR-INTERACTING SERINE_THREONINE-PROTEIN KINASE 1"/>
    <property type="match status" value="1"/>
</dbReference>
<dbReference type="EMBL" id="BLAL01000058">
    <property type="protein sequence ID" value="GES81709.1"/>
    <property type="molecule type" value="Genomic_DNA"/>
</dbReference>
<gene>
    <name evidence="2" type="ORF">RCL2_000895200</name>
</gene>
<evidence type="ECO:0000313" key="3">
    <source>
        <dbReference type="Proteomes" id="UP000615446"/>
    </source>
</evidence>
<dbReference type="InterPro" id="IPR051681">
    <property type="entry name" value="Ser/Thr_Kinases-Pseudokinases"/>
</dbReference>
<dbReference type="Proteomes" id="UP000615446">
    <property type="component" value="Unassembled WGS sequence"/>
</dbReference>
<keyword evidence="2" id="KW-0418">Kinase</keyword>
<reference evidence="2" key="1">
    <citation type="submission" date="2019-10" db="EMBL/GenBank/DDBJ databases">
        <title>Conservation and host-specific expression of non-tandemly repeated heterogenous ribosome RNA gene in arbuscular mycorrhizal fungi.</title>
        <authorList>
            <person name="Maeda T."/>
            <person name="Kobayashi Y."/>
            <person name="Nakagawa T."/>
            <person name="Ezawa T."/>
            <person name="Yamaguchi K."/>
            <person name="Bino T."/>
            <person name="Nishimoto Y."/>
            <person name="Shigenobu S."/>
            <person name="Kawaguchi M."/>
        </authorList>
    </citation>
    <scope>NUCLEOTIDE SEQUENCE</scope>
    <source>
        <strain evidence="2">HR1</strain>
    </source>
</reference>
<accession>A0A8H3QM77</accession>
<dbReference type="GO" id="GO:0004674">
    <property type="term" value="F:protein serine/threonine kinase activity"/>
    <property type="evidence" value="ECO:0007669"/>
    <property type="project" value="TreeGrafter"/>
</dbReference>
<dbReference type="Pfam" id="PF07714">
    <property type="entry name" value="PK_Tyr_Ser-Thr"/>
    <property type="match status" value="1"/>
</dbReference>
<keyword evidence="2" id="KW-0808">Transferase</keyword>
<dbReference type="InterPro" id="IPR000719">
    <property type="entry name" value="Prot_kinase_dom"/>
</dbReference>
<evidence type="ECO:0000259" key="1">
    <source>
        <dbReference type="PROSITE" id="PS50011"/>
    </source>
</evidence>
<sequence length="1597" mass="185953">MELVKIIDENPFDPTPKLKSSPIPIEFISFNENDSECIFCEEEYISPLFSTLQKYCKKCLSDYLTNITNINIYLDVYYTTNLECNHGYEIITKESQNIQECCRNCLKILIFKQLSPEYILPAFFVNSKHDHNLYNKMIESEKYCKLCEKSLYQGTNTYYETGKIKLCLECYLISSEYMESALTKKLIPIIYLSWWYYTPYCIGCNKSLIFTSDCQKYCGDCLIYYIGCRYCLTTNIIFGLTTTTQCKKCKRVSSIIFDITSILSGNSELDEFLINLNPDIYSNLRIDEFSDKIKNNDKYFLPSKIILTIRTMCQNYKNTQSKILMDQSERSIEWIPYSQFTNVVEIAKGEFCIIYHATWNQQSVILKKFKNFQDTSKYFLDELKSNCYEVRNHKIRIHDVTKDLKVGDYLLVTQYASGGILHKWFESEFSNYLQYNEMNPKFMIFGSTPILRSSPIPIKFISFNKDDIKCIYCEEEYAKAVFSISQRYCKKCLSSYLINISDINIYLDVYILTQNGEHETSITKKSQDIQGCRNFLDILCFKQIPADDFYLSNSGMIELNLYKNMIENEKFCKLCGETLYEGTNITEIRQFILCSNCYLISTGHIDSISSKKPILVIYLPWWHNISCCVACSTSLTYASDCQKYCEICLIFYIGCRYCLTTNIIFGLTIQSQCMKCERISSIIMSENSEFLLSLSFDICNNLRMEEFSDKIKNNDKYFLPSKVNSTIHSICQNYKITQSKVLMDKSEKLIEWIPYFQFTNVVEIAKGEFGIIYRATWMGENVILKKFKNSQDASKYFLNEVRIMLTPNFYEIKHHFIKIRGVTKDSNYILVMQYASEDLNNWFMSQKENSISYVKNYKYVEISNSSQNEIDHIKFLFLSPTPKLKPSLIPIKFISFNENDYNCDYCGEEYTKALFSMSQGCRQRYCKKCLSSYLTNITEINIYLDIRIFTRNLKCNEHEISGTKESQNIQECCRNCLDILFFKQIPVDDFYWNNPSMIEDSLYDDLDKNEEICELCGKSLYQETNIIGMIQSKLCSGCYLISAGYMVSISTKKHIPVINLPWWHNISSCVACNKSLIFASDCQKYCENCLIFYIGCRYCLTTNIIFGITIQSQCKKCERISSIIVEILSGNNDLDDFIINLRPDIYNNLKMDEFSDKIKNNDTYFLPSEINSTIQSICQNYKDTQSKDQSEKLMEWIPYSQFTNVEEIAKGGFGIIYRATWVQENVILKKFKNSQDTSKYFLNELKSNQNCYEIKHHIIRTHGITKNPELGDYMLVMQYASGGDLHNWLQNKFEEIKWNKDKLIILWQISEGLETIHKSDYIHRDFHSGNILYDLLHNSSKFKERHQWLIGDLGLSQPANDTSNNEIYGVIPYIAPEIFKGSSFSKESDVYSMGMIMWELTTGCKPFANVEHDINLILRILDGERPEITEDTPGCYADLMKSCWDPDPKQRPSAKMIRNTFGSWSFRNKNNDIFDNAELKRNELLKSEKLGPEFAKKPHPKAIYTSRSLSPFISKCSSINSSLSISSCIKQGDRYTSTEQDLDIDIDSARHSNVIYPIRSLNVAITSKKRNIEESNVEIHDNSGKHIKTNSSYPKET</sequence>
<organism evidence="2 3">
    <name type="scientific">Rhizophagus clarus</name>
    <dbReference type="NCBI Taxonomy" id="94130"/>
    <lineage>
        <taxon>Eukaryota</taxon>
        <taxon>Fungi</taxon>
        <taxon>Fungi incertae sedis</taxon>
        <taxon>Mucoromycota</taxon>
        <taxon>Glomeromycotina</taxon>
        <taxon>Glomeromycetes</taxon>
        <taxon>Glomerales</taxon>
        <taxon>Glomeraceae</taxon>
        <taxon>Rhizophagus</taxon>
    </lineage>
</organism>
<dbReference type="PRINTS" id="PR00109">
    <property type="entry name" value="TYRKINASE"/>
</dbReference>